<evidence type="ECO:0000256" key="11">
    <source>
        <dbReference type="SAM" id="Phobius"/>
    </source>
</evidence>
<dbReference type="Proteomes" id="UP000036893">
    <property type="component" value="Unassembled WGS sequence"/>
</dbReference>
<feature type="active site" evidence="8">
    <location>
        <position position="88"/>
    </location>
</feature>
<organism evidence="14 15">
    <name type="scientific">Aspergillus udagawae</name>
    <dbReference type="NCBI Taxonomy" id="91492"/>
    <lineage>
        <taxon>Eukaryota</taxon>
        <taxon>Fungi</taxon>
        <taxon>Dikarya</taxon>
        <taxon>Ascomycota</taxon>
        <taxon>Pezizomycotina</taxon>
        <taxon>Eurotiomycetes</taxon>
        <taxon>Eurotiomycetidae</taxon>
        <taxon>Eurotiales</taxon>
        <taxon>Aspergillaceae</taxon>
        <taxon>Aspergillus</taxon>
        <taxon>Aspergillus subgen. Fumigati</taxon>
    </lineage>
</organism>
<keyword evidence="3" id="KW-0449">Lipoprotein</keyword>
<evidence type="ECO:0000256" key="5">
    <source>
        <dbReference type="ARBA" id="ARBA00022729"/>
    </source>
</evidence>
<accession>A0A8E0V385</accession>
<dbReference type="RefSeq" id="XP_043149587.1">
    <property type="nucleotide sequence ID" value="XM_043293652.1"/>
</dbReference>
<keyword evidence="5 12" id="KW-0732">Signal</keyword>
<evidence type="ECO:0000256" key="2">
    <source>
        <dbReference type="ARBA" id="ARBA00007447"/>
    </source>
</evidence>
<evidence type="ECO:0000256" key="1">
    <source>
        <dbReference type="ARBA" id="ARBA00004609"/>
    </source>
</evidence>
<feature type="region of interest" description="Disordered" evidence="10">
    <location>
        <begin position="478"/>
        <end position="498"/>
    </location>
</feature>
<sequence>MALWNTSVSKSPTGNRLIKLLFLVSCGLVATVTGEPNVFSLPLHRSERRSVVKRDHAGVLLENDYPYGLYWVNATVGTPGQLVQLQIDTGSSDVWVFGPHSCVQSTSPCLGGYYDGSQSSTYKLIDRGGFNITYQDNSGARGDYVSDNFAIGAVGIKDLTIAVATEATGAGTGTGVMGIGFDSDESIVASGGKPYKNIIDVMVDQGLINSRAYSLWLNDVGAQTGTILFGGYDTGKFRGKLVALPIQPDQTGQITSMSVAWTSLSITDPTQGTQTLTGSNFAQPVILDSGTTLTYIPPDLYYQVASFANVMSAQNNDGGLVECEVMQSYKGTLDFGFDGAAGPVISVPFSELSFPYTDQNGNAEKFDNGNTVCQFGLAPAEENAPLLFGDTFLRSAYVVYDLDRQQIAIAPTVFNSDITNIVELGPPGSSATPTWHVANAISVQQMATGPPEKPGLFAAGTATVPISFTQTASGFHLSGSSIPPTSGPSQSSGSAASSGSTASGGVLANVAIGSLFVFIGSTLLLVA</sequence>
<dbReference type="GO" id="GO:0098552">
    <property type="term" value="C:side of membrane"/>
    <property type="evidence" value="ECO:0007669"/>
    <property type="project" value="UniProtKB-KW"/>
</dbReference>
<dbReference type="GO" id="GO:0031505">
    <property type="term" value="P:fungal-type cell wall organization"/>
    <property type="evidence" value="ECO:0007669"/>
    <property type="project" value="TreeGrafter"/>
</dbReference>
<dbReference type="InterPro" id="IPR033876">
    <property type="entry name" value="SAP-like"/>
</dbReference>
<dbReference type="GO" id="GO:0005576">
    <property type="term" value="C:extracellular region"/>
    <property type="evidence" value="ECO:0007669"/>
    <property type="project" value="TreeGrafter"/>
</dbReference>
<keyword evidence="11" id="KW-0812">Transmembrane</keyword>
<evidence type="ECO:0000256" key="3">
    <source>
        <dbReference type="ARBA" id="ARBA00022622"/>
    </source>
</evidence>
<proteinExistence type="inferred from homology"/>
<feature type="active site" evidence="8">
    <location>
        <position position="288"/>
    </location>
</feature>
<dbReference type="GO" id="GO:0006508">
    <property type="term" value="P:proteolysis"/>
    <property type="evidence" value="ECO:0007669"/>
    <property type="project" value="UniProtKB-KW"/>
</dbReference>
<evidence type="ECO:0000256" key="4">
    <source>
        <dbReference type="ARBA" id="ARBA00022670"/>
    </source>
</evidence>
<evidence type="ECO:0000256" key="10">
    <source>
        <dbReference type="SAM" id="MobiDB-lite"/>
    </source>
</evidence>
<keyword evidence="6 9" id="KW-0064">Aspartyl protease</keyword>
<dbReference type="PANTHER" id="PTHR47965">
    <property type="entry name" value="ASPARTYL PROTEASE-RELATED"/>
    <property type="match status" value="1"/>
</dbReference>
<keyword evidence="11" id="KW-0472">Membrane</keyword>
<keyword evidence="4 9" id="KW-0645">Protease</keyword>
<keyword evidence="3" id="KW-0336">GPI-anchor</keyword>
<comment type="caution">
    <text evidence="14">The sequence shown here is derived from an EMBL/GenBank/DDBJ whole genome shotgun (WGS) entry which is preliminary data.</text>
</comment>
<name>A0A8E0V385_9EURO</name>
<feature type="signal peptide" evidence="12">
    <location>
        <begin position="1"/>
        <end position="34"/>
    </location>
</feature>
<evidence type="ECO:0000256" key="12">
    <source>
        <dbReference type="SAM" id="SignalP"/>
    </source>
</evidence>
<dbReference type="Gene3D" id="2.40.70.10">
    <property type="entry name" value="Acid Proteases"/>
    <property type="match status" value="2"/>
</dbReference>
<evidence type="ECO:0000256" key="8">
    <source>
        <dbReference type="PIRSR" id="PIRSR601461-1"/>
    </source>
</evidence>
<protein>
    <recommendedName>
        <fullName evidence="13">Peptidase A1 domain-containing protein</fullName>
    </recommendedName>
</protein>
<dbReference type="AlphaFoldDB" id="A0A8E0V385"/>
<dbReference type="Pfam" id="PF00026">
    <property type="entry name" value="Asp"/>
    <property type="match status" value="1"/>
</dbReference>
<dbReference type="EMBL" id="BBXM02000007">
    <property type="protein sequence ID" value="GIC92321.1"/>
    <property type="molecule type" value="Genomic_DNA"/>
</dbReference>
<dbReference type="GeneID" id="66996264"/>
<dbReference type="PANTHER" id="PTHR47965:SF79">
    <property type="entry name" value="ASPARTIC PROTEINASE"/>
    <property type="match status" value="1"/>
</dbReference>
<dbReference type="CDD" id="cd05474">
    <property type="entry name" value="SAP_like"/>
    <property type="match status" value="1"/>
</dbReference>
<evidence type="ECO:0000259" key="13">
    <source>
        <dbReference type="PROSITE" id="PS51767"/>
    </source>
</evidence>
<dbReference type="PROSITE" id="PS51767">
    <property type="entry name" value="PEPTIDASE_A1"/>
    <property type="match status" value="1"/>
</dbReference>
<evidence type="ECO:0000256" key="9">
    <source>
        <dbReference type="RuleBase" id="RU000454"/>
    </source>
</evidence>
<keyword evidence="3" id="KW-0325">Glycoprotein</keyword>
<feature type="domain" description="Peptidase A1" evidence="13">
    <location>
        <begin position="70"/>
        <end position="410"/>
    </location>
</feature>
<dbReference type="InterPro" id="IPR021109">
    <property type="entry name" value="Peptidase_aspartic_dom_sf"/>
</dbReference>
<reference evidence="14" key="1">
    <citation type="journal article" date="2015" name="Genome Announc.">
        <title>Draft Genome Sequence of the Pathogenic Filamentous Fungus Aspergillus udagawae Strain IFM 46973T.</title>
        <authorList>
            <person name="Kusuya Y."/>
            <person name="Takahashi-Nakaguchi A."/>
            <person name="Takahashi H."/>
            <person name="Yaguchi T."/>
        </authorList>
    </citation>
    <scope>NUCLEOTIDE SEQUENCE</scope>
    <source>
        <strain evidence="14">IFM 46973</strain>
    </source>
</reference>
<dbReference type="PROSITE" id="PS00141">
    <property type="entry name" value="ASP_PROTEASE"/>
    <property type="match status" value="1"/>
</dbReference>
<feature type="chain" id="PRO_5034705330" description="Peptidase A1 domain-containing protein" evidence="12">
    <location>
        <begin position="35"/>
        <end position="527"/>
    </location>
</feature>
<dbReference type="GO" id="GO:0005886">
    <property type="term" value="C:plasma membrane"/>
    <property type="evidence" value="ECO:0007669"/>
    <property type="project" value="UniProtKB-SubCell"/>
</dbReference>
<reference evidence="14" key="2">
    <citation type="submission" date="2021-01" db="EMBL/GenBank/DDBJ databases">
        <title>Pan-genome distribution and transcriptional activeness of fungal secondary metabolism genes in Aspergillus section Fumigati.</title>
        <authorList>
            <person name="Takahashi H."/>
            <person name="Umemura M."/>
            <person name="Ninomiya A."/>
            <person name="Kusuya Y."/>
            <person name="Urayama S."/>
            <person name="Shimizu M."/>
            <person name="Watanabe A."/>
            <person name="Kamei K."/>
            <person name="Yaguchi T."/>
            <person name="Hagiwara D."/>
        </authorList>
    </citation>
    <scope>NUCLEOTIDE SEQUENCE</scope>
    <source>
        <strain evidence="14">IFM 46973</strain>
    </source>
</reference>
<comment type="subcellular location">
    <subcellularLocation>
        <location evidence="1">Cell membrane</location>
        <topology evidence="1">Lipid-anchor</topology>
        <topology evidence="1">GPI-anchor</topology>
    </subcellularLocation>
</comment>
<evidence type="ECO:0000313" key="14">
    <source>
        <dbReference type="EMBL" id="GIC92321.1"/>
    </source>
</evidence>
<evidence type="ECO:0000256" key="7">
    <source>
        <dbReference type="ARBA" id="ARBA00022801"/>
    </source>
</evidence>
<dbReference type="GO" id="GO:0004190">
    <property type="term" value="F:aspartic-type endopeptidase activity"/>
    <property type="evidence" value="ECO:0007669"/>
    <property type="project" value="UniProtKB-KW"/>
</dbReference>
<dbReference type="GO" id="GO:0009277">
    <property type="term" value="C:fungal-type cell wall"/>
    <property type="evidence" value="ECO:0007669"/>
    <property type="project" value="TreeGrafter"/>
</dbReference>
<evidence type="ECO:0000256" key="6">
    <source>
        <dbReference type="ARBA" id="ARBA00022750"/>
    </source>
</evidence>
<feature type="transmembrane region" description="Helical" evidence="11">
    <location>
        <begin position="506"/>
        <end position="526"/>
    </location>
</feature>
<dbReference type="PRINTS" id="PR00792">
    <property type="entry name" value="PEPSIN"/>
</dbReference>
<comment type="similarity">
    <text evidence="2 9">Belongs to the peptidase A1 family.</text>
</comment>
<dbReference type="InterPro" id="IPR001969">
    <property type="entry name" value="Aspartic_peptidase_AS"/>
</dbReference>
<keyword evidence="11" id="KW-1133">Transmembrane helix</keyword>
<evidence type="ECO:0000313" key="15">
    <source>
        <dbReference type="Proteomes" id="UP000036893"/>
    </source>
</evidence>
<dbReference type="SUPFAM" id="SSF50630">
    <property type="entry name" value="Acid proteases"/>
    <property type="match status" value="1"/>
</dbReference>
<keyword evidence="7 9" id="KW-0378">Hydrolase</keyword>
<dbReference type="InterPro" id="IPR033121">
    <property type="entry name" value="PEPTIDASE_A1"/>
</dbReference>
<gene>
    <name evidence="14" type="ORF">Aud_008787</name>
</gene>
<dbReference type="InterPro" id="IPR001461">
    <property type="entry name" value="Aspartic_peptidase_A1"/>
</dbReference>